<dbReference type="PROSITE" id="PS00428">
    <property type="entry name" value="FTSW_RODA_SPOVE"/>
    <property type="match status" value="1"/>
</dbReference>
<dbReference type="GO" id="GO:0009252">
    <property type="term" value="P:peptidoglycan biosynthetic process"/>
    <property type="evidence" value="ECO:0007669"/>
    <property type="project" value="UniProtKB-KW"/>
</dbReference>
<feature type="transmembrane region" description="Helical" evidence="21">
    <location>
        <begin position="188"/>
        <end position="205"/>
    </location>
</feature>
<feature type="transmembrane region" description="Helical" evidence="21">
    <location>
        <begin position="305"/>
        <end position="330"/>
    </location>
</feature>
<evidence type="ECO:0000256" key="10">
    <source>
        <dbReference type="ARBA" id="ARBA00022989"/>
    </source>
</evidence>
<evidence type="ECO:0000256" key="7">
    <source>
        <dbReference type="ARBA" id="ARBA00022692"/>
    </source>
</evidence>
<protein>
    <recommendedName>
        <fullName evidence="17">Probable peptidoglycan glycosyltransferase FtsW</fullName>
        <ecNumber evidence="19">2.4.99.28</ecNumber>
    </recommendedName>
    <alternativeName>
        <fullName evidence="18">Cell division protein FtsW</fullName>
    </alternativeName>
    <alternativeName>
        <fullName evidence="15">Cell wall polymerase</fullName>
    </alternativeName>
    <alternativeName>
        <fullName evidence="14">Peptidoglycan polymerase</fullName>
    </alternativeName>
</protein>
<comment type="pathway">
    <text evidence="2">Cell wall biogenesis; peptidoglycan biosynthesis.</text>
</comment>
<feature type="transmembrane region" description="Helical" evidence="21">
    <location>
        <begin position="75"/>
        <end position="98"/>
    </location>
</feature>
<keyword evidence="10 21" id="KW-1133">Transmembrane helix</keyword>
<evidence type="ECO:0000256" key="9">
    <source>
        <dbReference type="ARBA" id="ARBA00022984"/>
    </source>
</evidence>
<evidence type="ECO:0000256" key="11">
    <source>
        <dbReference type="ARBA" id="ARBA00023136"/>
    </source>
</evidence>
<feature type="transmembrane region" description="Helical" evidence="21">
    <location>
        <begin position="273"/>
        <end position="293"/>
    </location>
</feature>
<evidence type="ECO:0000313" key="22">
    <source>
        <dbReference type="EMBL" id="PIR41404.1"/>
    </source>
</evidence>
<comment type="catalytic activity">
    <reaction evidence="20">
        <text>[GlcNAc-(1-&gt;4)-Mur2Ac(oyl-L-Ala-gamma-D-Glu-L-Lys-D-Ala-D-Ala)](n)-di-trans,octa-cis-undecaprenyl diphosphate + beta-D-GlcNAc-(1-&gt;4)-Mur2Ac(oyl-L-Ala-gamma-D-Glu-L-Lys-D-Ala-D-Ala)-di-trans,octa-cis-undecaprenyl diphosphate = [GlcNAc-(1-&gt;4)-Mur2Ac(oyl-L-Ala-gamma-D-Glu-L-Lys-D-Ala-D-Ala)](n+1)-di-trans,octa-cis-undecaprenyl diphosphate + di-trans,octa-cis-undecaprenyl diphosphate + H(+)</text>
        <dbReference type="Rhea" id="RHEA:23708"/>
        <dbReference type="Rhea" id="RHEA-COMP:9602"/>
        <dbReference type="Rhea" id="RHEA-COMP:9603"/>
        <dbReference type="ChEBI" id="CHEBI:15378"/>
        <dbReference type="ChEBI" id="CHEBI:58405"/>
        <dbReference type="ChEBI" id="CHEBI:60033"/>
        <dbReference type="ChEBI" id="CHEBI:78435"/>
        <dbReference type="EC" id="2.4.99.28"/>
    </reaction>
</comment>
<keyword evidence="11 21" id="KW-0472">Membrane</keyword>
<dbReference type="PANTHER" id="PTHR30474:SF2">
    <property type="entry name" value="PEPTIDOGLYCAN GLYCOSYLTRANSFERASE FTSW-RELATED"/>
    <property type="match status" value="1"/>
</dbReference>
<feature type="transmembrane region" description="Helical" evidence="21">
    <location>
        <begin position="12"/>
        <end position="32"/>
    </location>
</feature>
<feature type="transmembrane region" description="Helical" evidence="21">
    <location>
        <begin position="104"/>
        <end position="128"/>
    </location>
</feature>
<evidence type="ECO:0000256" key="5">
    <source>
        <dbReference type="ARBA" id="ARBA00022676"/>
    </source>
</evidence>
<dbReference type="GO" id="GO:0051301">
    <property type="term" value="P:cell division"/>
    <property type="evidence" value="ECO:0007669"/>
    <property type="project" value="UniProtKB-KW"/>
</dbReference>
<name>A0A2H0R5U6_9BACT</name>
<feature type="transmembrane region" description="Helical" evidence="21">
    <location>
        <begin position="164"/>
        <end position="181"/>
    </location>
</feature>
<evidence type="ECO:0000256" key="18">
    <source>
        <dbReference type="ARBA" id="ARBA00041418"/>
    </source>
</evidence>
<keyword evidence="3" id="KW-1003">Cell membrane</keyword>
<evidence type="ECO:0000256" key="6">
    <source>
        <dbReference type="ARBA" id="ARBA00022679"/>
    </source>
</evidence>
<keyword evidence="6" id="KW-0808">Transferase</keyword>
<evidence type="ECO:0000256" key="1">
    <source>
        <dbReference type="ARBA" id="ARBA00004651"/>
    </source>
</evidence>
<evidence type="ECO:0000256" key="19">
    <source>
        <dbReference type="ARBA" id="ARBA00044770"/>
    </source>
</evidence>
<evidence type="ECO:0000256" key="21">
    <source>
        <dbReference type="SAM" id="Phobius"/>
    </source>
</evidence>
<evidence type="ECO:0000256" key="20">
    <source>
        <dbReference type="ARBA" id="ARBA00049902"/>
    </source>
</evidence>
<evidence type="ECO:0000313" key="23">
    <source>
        <dbReference type="Proteomes" id="UP000230232"/>
    </source>
</evidence>
<organism evidence="22 23">
    <name type="scientific">Candidatus Yanofskybacteria bacterium CG10_big_fil_rev_8_21_14_0_10_46_23</name>
    <dbReference type="NCBI Taxonomy" id="1975098"/>
    <lineage>
        <taxon>Bacteria</taxon>
        <taxon>Candidatus Yanofskyibacteriota</taxon>
    </lineage>
</organism>
<dbReference type="GO" id="GO:0032153">
    <property type="term" value="C:cell division site"/>
    <property type="evidence" value="ECO:0007669"/>
    <property type="project" value="TreeGrafter"/>
</dbReference>
<keyword evidence="5" id="KW-0328">Glycosyltransferase</keyword>
<evidence type="ECO:0000256" key="17">
    <source>
        <dbReference type="ARBA" id="ARBA00041185"/>
    </source>
</evidence>
<comment type="similarity">
    <text evidence="16">Belongs to the SEDS family. FtsW subfamily.</text>
</comment>
<dbReference type="PANTHER" id="PTHR30474">
    <property type="entry name" value="CELL CYCLE PROTEIN"/>
    <property type="match status" value="1"/>
</dbReference>
<dbReference type="GO" id="GO:0015648">
    <property type="term" value="F:lipid-linked peptidoglycan transporter activity"/>
    <property type="evidence" value="ECO:0007669"/>
    <property type="project" value="TreeGrafter"/>
</dbReference>
<reference evidence="22 23" key="1">
    <citation type="submission" date="2017-09" db="EMBL/GenBank/DDBJ databases">
        <title>Depth-based differentiation of microbial function through sediment-hosted aquifers and enrichment of novel symbionts in the deep terrestrial subsurface.</title>
        <authorList>
            <person name="Probst A.J."/>
            <person name="Ladd B."/>
            <person name="Jarett J.K."/>
            <person name="Geller-Mcgrath D.E."/>
            <person name="Sieber C.M."/>
            <person name="Emerson J.B."/>
            <person name="Anantharaman K."/>
            <person name="Thomas B.C."/>
            <person name="Malmstrom R."/>
            <person name="Stieglmeier M."/>
            <person name="Klingl A."/>
            <person name="Woyke T."/>
            <person name="Ryan C.M."/>
            <person name="Banfield J.F."/>
        </authorList>
    </citation>
    <scope>NUCLEOTIDE SEQUENCE [LARGE SCALE GENOMIC DNA]</scope>
    <source>
        <strain evidence="22">CG10_big_fil_rev_8_21_14_0_10_46_23</strain>
    </source>
</reference>
<evidence type="ECO:0000256" key="4">
    <source>
        <dbReference type="ARBA" id="ARBA00022618"/>
    </source>
</evidence>
<dbReference type="GO" id="GO:0071555">
    <property type="term" value="P:cell wall organization"/>
    <property type="evidence" value="ECO:0007669"/>
    <property type="project" value="UniProtKB-KW"/>
</dbReference>
<dbReference type="GO" id="GO:0008955">
    <property type="term" value="F:peptidoglycan glycosyltransferase activity"/>
    <property type="evidence" value="ECO:0007669"/>
    <property type="project" value="UniProtKB-EC"/>
</dbReference>
<dbReference type="InterPro" id="IPR018365">
    <property type="entry name" value="Cell_cycle_FtsW-rel_CS"/>
</dbReference>
<feature type="transmembrane region" description="Helical" evidence="21">
    <location>
        <begin position="342"/>
        <end position="361"/>
    </location>
</feature>
<evidence type="ECO:0000256" key="14">
    <source>
        <dbReference type="ARBA" id="ARBA00032370"/>
    </source>
</evidence>
<dbReference type="EMBL" id="PCXO01000005">
    <property type="protein sequence ID" value="PIR41404.1"/>
    <property type="molecule type" value="Genomic_DNA"/>
</dbReference>
<keyword evidence="7 21" id="KW-0812">Transmembrane</keyword>
<evidence type="ECO:0000256" key="13">
    <source>
        <dbReference type="ARBA" id="ARBA00023316"/>
    </source>
</evidence>
<proteinExistence type="inferred from homology"/>
<dbReference type="Proteomes" id="UP000230232">
    <property type="component" value="Unassembled WGS sequence"/>
</dbReference>
<dbReference type="Pfam" id="PF01098">
    <property type="entry name" value="FTSW_RODA_SPOVE"/>
    <property type="match status" value="1"/>
</dbReference>
<evidence type="ECO:0000256" key="12">
    <source>
        <dbReference type="ARBA" id="ARBA00023306"/>
    </source>
</evidence>
<dbReference type="EC" id="2.4.99.28" evidence="19"/>
<evidence type="ECO:0000256" key="8">
    <source>
        <dbReference type="ARBA" id="ARBA00022960"/>
    </source>
</evidence>
<gene>
    <name evidence="22" type="primary">ftsW</name>
    <name evidence="22" type="ORF">COV31_00845</name>
</gene>
<comment type="subcellular location">
    <subcellularLocation>
        <location evidence="1">Cell membrane</location>
        <topology evidence="1">Multi-pass membrane protein</topology>
    </subcellularLocation>
</comment>
<keyword evidence="4" id="KW-0132">Cell division</keyword>
<evidence type="ECO:0000256" key="3">
    <source>
        <dbReference type="ARBA" id="ARBA00022475"/>
    </source>
</evidence>
<evidence type="ECO:0000256" key="16">
    <source>
        <dbReference type="ARBA" id="ARBA00038053"/>
    </source>
</evidence>
<keyword evidence="8" id="KW-0133">Cell shape</keyword>
<dbReference type="NCBIfam" id="TIGR02614">
    <property type="entry name" value="ftsW"/>
    <property type="match status" value="1"/>
</dbReference>
<dbReference type="InterPro" id="IPR013437">
    <property type="entry name" value="FtsW"/>
</dbReference>
<keyword evidence="12" id="KW-0131">Cell cycle</keyword>
<feature type="transmembrane region" description="Helical" evidence="21">
    <location>
        <begin position="140"/>
        <end position="158"/>
    </location>
</feature>
<dbReference type="GO" id="GO:0008360">
    <property type="term" value="P:regulation of cell shape"/>
    <property type="evidence" value="ECO:0007669"/>
    <property type="project" value="UniProtKB-KW"/>
</dbReference>
<sequence>MAKVEAQNKSFSILIGIIVLFGLIILSSAGVVEGQNKFGSAQFYLVHQILFGLLPGLALYLILSRIKYTHWRHFSLAILLGALGLMVLVLVPSLGVVANGAQRWLALGPISFQPSEFLKLGMIIYLSAWLSRKDSKMKDWSYSTAPFFVILGFVGLLLVLQPDMGTLGMILIIALAMYFSAGAKMSQIFMVLLVLSILAAVLIYLQPYQWDRITSFANPGSDIQGKSYHIRQAIISIGSGGIFGVGFGKSTQKINFLPEPVGDSIFAVLVEELGLIGGGALILLFLALMVKIIKIAKRAPDSFSQLFVIGVGVWIIGQAFINIGAISGLIPLTGIPLPLVSYGGTSLVSLLAALGIVNNVARYAK</sequence>
<comment type="caution">
    <text evidence="22">The sequence shown here is derived from an EMBL/GenBank/DDBJ whole genome shotgun (WGS) entry which is preliminary data.</text>
</comment>
<feature type="transmembrane region" description="Helical" evidence="21">
    <location>
        <begin position="44"/>
        <end position="63"/>
    </location>
</feature>
<keyword evidence="13" id="KW-0961">Cell wall biogenesis/degradation</keyword>
<dbReference type="InterPro" id="IPR001182">
    <property type="entry name" value="FtsW/RodA"/>
</dbReference>
<dbReference type="AlphaFoldDB" id="A0A2H0R5U6"/>
<keyword evidence="9" id="KW-0573">Peptidoglycan synthesis</keyword>
<evidence type="ECO:0000256" key="2">
    <source>
        <dbReference type="ARBA" id="ARBA00004752"/>
    </source>
</evidence>
<accession>A0A2H0R5U6</accession>
<dbReference type="GO" id="GO:0005886">
    <property type="term" value="C:plasma membrane"/>
    <property type="evidence" value="ECO:0007669"/>
    <property type="project" value="UniProtKB-SubCell"/>
</dbReference>
<evidence type="ECO:0000256" key="15">
    <source>
        <dbReference type="ARBA" id="ARBA00033270"/>
    </source>
</evidence>